<organism evidence="2 3">
    <name type="scientific">Gossypium arboreum</name>
    <name type="common">Tree cotton</name>
    <name type="synonym">Gossypium nanking</name>
    <dbReference type="NCBI Taxonomy" id="29729"/>
    <lineage>
        <taxon>Eukaryota</taxon>
        <taxon>Viridiplantae</taxon>
        <taxon>Streptophyta</taxon>
        <taxon>Embryophyta</taxon>
        <taxon>Tracheophyta</taxon>
        <taxon>Spermatophyta</taxon>
        <taxon>Magnoliopsida</taxon>
        <taxon>eudicotyledons</taxon>
        <taxon>Gunneridae</taxon>
        <taxon>Pentapetalae</taxon>
        <taxon>rosids</taxon>
        <taxon>malvids</taxon>
        <taxon>Malvales</taxon>
        <taxon>Malvaceae</taxon>
        <taxon>Malvoideae</taxon>
        <taxon>Gossypium</taxon>
    </lineage>
</organism>
<proteinExistence type="predicted"/>
<dbReference type="InterPro" id="IPR025312">
    <property type="entry name" value="DUF4216"/>
</dbReference>
<sequence>MIDLGYKHIDMFFFTTIQLNHYASLSGKDVNDDVKWLSQGPNRVVKRYSAFLINGFRFHTKSHERLKRTQNCGIVVNSSIKSYASARDSNLIEGNVEYHRLLTDIIELDYYGKRKVVLFRCDWADINTARGIKKDQFGFTMVNFSRLIHTGQQLIDESNLFDIGNGSRDDIDERSETLPFPEQNLNENIPSTIESSGTRRTRGCTLLKDLYELNFVERVEVARNSLGQPVGSETQLLEQSSGQKVRRLHLFDISHRKKDGSLMTTKTAEIMEKLKDKRAKYEEIASSDSSVNLDDIDNQIITEVLGTERYGWVRFQGSFVNPTQYLDSAHSNTCFRVVKLKLKFRG</sequence>
<dbReference type="Proteomes" id="UP001358586">
    <property type="component" value="Chromosome 7"/>
</dbReference>
<dbReference type="EMBL" id="JARKNE010000007">
    <property type="protein sequence ID" value="KAK5820057.1"/>
    <property type="molecule type" value="Genomic_DNA"/>
</dbReference>
<keyword evidence="3" id="KW-1185">Reference proteome</keyword>
<accession>A0ABR0PFH4</accession>
<dbReference type="InterPro" id="IPR004252">
    <property type="entry name" value="Probable_transposase_24"/>
</dbReference>
<protein>
    <recommendedName>
        <fullName evidence="1">DUF4216 domain-containing protein</fullName>
    </recommendedName>
</protein>
<dbReference type="Pfam" id="PF03004">
    <property type="entry name" value="Transposase_24"/>
    <property type="match status" value="1"/>
</dbReference>
<feature type="domain" description="DUF4216" evidence="1">
    <location>
        <begin position="106"/>
        <end position="154"/>
    </location>
</feature>
<comment type="caution">
    <text evidence="2">The sequence shown here is derived from an EMBL/GenBank/DDBJ whole genome shotgun (WGS) entry which is preliminary data.</text>
</comment>
<name>A0ABR0PFH4_GOSAR</name>
<evidence type="ECO:0000313" key="3">
    <source>
        <dbReference type="Proteomes" id="UP001358586"/>
    </source>
</evidence>
<dbReference type="PANTHER" id="PTHR48451:SF1">
    <property type="entry name" value="DUF4218 DOMAIN-CONTAINING PROTEIN"/>
    <property type="match status" value="1"/>
</dbReference>
<dbReference type="Pfam" id="PF13952">
    <property type="entry name" value="DUF4216"/>
    <property type="match status" value="1"/>
</dbReference>
<evidence type="ECO:0000259" key="1">
    <source>
        <dbReference type="Pfam" id="PF13952"/>
    </source>
</evidence>
<dbReference type="PANTHER" id="PTHR48451">
    <property type="entry name" value="DUF4218 DOMAIN-CONTAINING PROTEIN"/>
    <property type="match status" value="1"/>
</dbReference>
<reference evidence="2 3" key="1">
    <citation type="submission" date="2023-03" db="EMBL/GenBank/DDBJ databases">
        <title>WGS of Gossypium arboreum.</title>
        <authorList>
            <person name="Yu D."/>
        </authorList>
    </citation>
    <scope>NUCLEOTIDE SEQUENCE [LARGE SCALE GENOMIC DNA]</scope>
    <source>
        <tissue evidence="2">Leaf</tissue>
    </source>
</reference>
<gene>
    <name evidence="2" type="ORF">PVK06_025102</name>
</gene>
<evidence type="ECO:0000313" key="2">
    <source>
        <dbReference type="EMBL" id="KAK5820057.1"/>
    </source>
</evidence>